<protein>
    <submittedName>
        <fullName evidence="2">Uncharacterized protein</fullName>
    </submittedName>
</protein>
<organism evidence="2 3">
    <name type="scientific">Achlya hypogyna</name>
    <name type="common">Oomycete</name>
    <name type="synonym">Protoachlya hypogyna</name>
    <dbReference type="NCBI Taxonomy" id="1202772"/>
    <lineage>
        <taxon>Eukaryota</taxon>
        <taxon>Sar</taxon>
        <taxon>Stramenopiles</taxon>
        <taxon>Oomycota</taxon>
        <taxon>Saprolegniomycetes</taxon>
        <taxon>Saprolegniales</taxon>
        <taxon>Achlyaceae</taxon>
        <taxon>Achlya</taxon>
    </lineage>
</organism>
<dbReference type="AlphaFoldDB" id="A0A1V9ZU69"/>
<feature type="region of interest" description="Disordered" evidence="1">
    <location>
        <begin position="141"/>
        <end position="190"/>
    </location>
</feature>
<sequence>MERVLLREQAAQSKFVDPRALDRRCEVDGRLEAPITGYSKDRYDPTHPDADWGGYVNRTFKKRAFQDPPSTKDHLVHGRDAILPALIAEKPSGRRTFEQNLSQHSVDPAAKGTPFQTGVHQVGPGGAHNCSEWKTSYELQTTPNTSRDNQAPGTVRSLAAQPHKRHSQPLFEPKRGMAPGSLPPLETKPTTLPEVRRQGSLLAGIGQRLAASEALTSQPVPSSHLYTGYTTQKTLETENRYTYCHRTPASSLCTDTKCFSATPAIEKDDAAVKMPP</sequence>
<name>A0A1V9ZU69_ACHHY</name>
<dbReference type="OrthoDB" id="64071at2759"/>
<feature type="compositionally biased region" description="Polar residues" evidence="1">
    <location>
        <begin position="141"/>
        <end position="152"/>
    </location>
</feature>
<keyword evidence="3" id="KW-1185">Reference proteome</keyword>
<proteinExistence type="predicted"/>
<accession>A0A1V9ZU69</accession>
<comment type="caution">
    <text evidence="2">The sequence shown here is derived from an EMBL/GenBank/DDBJ whole genome shotgun (WGS) entry which is preliminary data.</text>
</comment>
<evidence type="ECO:0000313" key="3">
    <source>
        <dbReference type="Proteomes" id="UP000243579"/>
    </source>
</evidence>
<reference evidence="2 3" key="1">
    <citation type="journal article" date="2014" name="Genome Biol. Evol.">
        <title>The secreted proteins of Achlya hypogyna and Thraustotheca clavata identify the ancestral oomycete secretome and reveal gene acquisitions by horizontal gene transfer.</title>
        <authorList>
            <person name="Misner I."/>
            <person name="Blouin N."/>
            <person name="Leonard G."/>
            <person name="Richards T.A."/>
            <person name="Lane C.E."/>
        </authorList>
    </citation>
    <scope>NUCLEOTIDE SEQUENCE [LARGE SCALE GENOMIC DNA]</scope>
    <source>
        <strain evidence="2 3">ATCC 48635</strain>
    </source>
</reference>
<dbReference type="EMBL" id="JNBR01000006">
    <property type="protein sequence ID" value="OQS01511.1"/>
    <property type="molecule type" value="Genomic_DNA"/>
</dbReference>
<evidence type="ECO:0000313" key="2">
    <source>
        <dbReference type="EMBL" id="OQS01511.1"/>
    </source>
</evidence>
<dbReference type="Proteomes" id="UP000243579">
    <property type="component" value="Unassembled WGS sequence"/>
</dbReference>
<gene>
    <name evidence="2" type="ORF">ACHHYP_00716</name>
</gene>
<evidence type="ECO:0000256" key="1">
    <source>
        <dbReference type="SAM" id="MobiDB-lite"/>
    </source>
</evidence>